<dbReference type="SUPFAM" id="SSF63748">
    <property type="entry name" value="Tudor/PWWP/MBT"/>
    <property type="match status" value="1"/>
</dbReference>
<sequence length="555" mass="63361">MTFDTYEQLWDVSQEYLEKHVAFVNSLTSLMLERANQFRSHLFNAESTNHDTFIQDFEDAHDKLQGMCKSLQNVVNDWKRLFADHCFELSKTPSLKHLPDGADFTFNFIKPTLDFQAGQQVQLIVTYIPDPLDGTFYAMDGSQKDDIRMCLTPLQKMPKVMLTKAPPTGTMFIVYLDKVWHRAVCNIPATGCDVEAIHLVDLGETLMYEDHIPKAKLPEDMSKVPAYAIKCQDSSNSTQFPLSLYDGVSCTVVAIENDVVIVEHYQAHPKEEYAISRDTLTAAELEEFDEMPLSTSNPMKAVLGYVPKDDERLCKHYDPRTKRCFKGSNCRLRHEPKDSDGWTLDRDTVSVSVPAQKEVPPRNSYIMLLPTCVVDVDQFYAHVIGDETNDKNYERLMAEMNDPEAVANFKPFKLLPSLGELVIAKYDGIWYRATVCDIFENTVNVFYIDYGNTATVGSDEIRRWEDRFKYLPYQAACCRIANIRRVKPCHLEAIDQLYKSIVDKPLKALIIDNKHPWEVQLLDNDDFDIGEALIMAKLALPRKPSKFDAKAAIPG</sequence>
<keyword evidence="1" id="KW-0863">Zinc-finger</keyword>
<evidence type="ECO:0000259" key="3">
    <source>
        <dbReference type="PROSITE" id="PS50304"/>
    </source>
</evidence>
<evidence type="ECO:0000256" key="1">
    <source>
        <dbReference type="PROSITE-ProRule" id="PRU00723"/>
    </source>
</evidence>
<dbReference type="Pfam" id="PF00567">
    <property type="entry name" value="TUDOR"/>
    <property type="match status" value="1"/>
</dbReference>
<reference evidence="4" key="2">
    <citation type="submission" date="2020-05" db="UniProtKB">
        <authorList>
            <consortium name="EnsemblMetazoa"/>
        </authorList>
    </citation>
    <scope>IDENTIFICATION</scope>
    <source>
        <strain evidence="4">Epiroticus2</strain>
    </source>
</reference>
<feature type="domain" description="C3H1-type" evidence="2">
    <location>
        <begin position="308"/>
        <end position="337"/>
    </location>
</feature>
<dbReference type="GO" id="GO:0005737">
    <property type="term" value="C:cytoplasm"/>
    <property type="evidence" value="ECO:0007669"/>
    <property type="project" value="UniProtKB-ARBA"/>
</dbReference>
<dbReference type="PANTHER" id="PTHR22948:SF72">
    <property type="entry name" value="TUDOR DOMAIN-CONTAINING PROTEIN"/>
    <property type="match status" value="1"/>
</dbReference>
<organism evidence="4 5">
    <name type="scientific">Anopheles epiroticus</name>
    <dbReference type="NCBI Taxonomy" id="199890"/>
    <lineage>
        <taxon>Eukaryota</taxon>
        <taxon>Metazoa</taxon>
        <taxon>Ecdysozoa</taxon>
        <taxon>Arthropoda</taxon>
        <taxon>Hexapoda</taxon>
        <taxon>Insecta</taxon>
        <taxon>Pterygota</taxon>
        <taxon>Neoptera</taxon>
        <taxon>Endopterygota</taxon>
        <taxon>Diptera</taxon>
        <taxon>Nematocera</taxon>
        <taxon>Culicoidea</taxon>
        <taxon>Culicidae</taxon>
        <taxon>Anophelinae</taxon>
        <taxon>Anopheles</taxon>
    </lineage>
</organism>
<dbReference type="Gene3D" id="2.30.30.140">
    <property type="match status" value="1"/>
</dbReference>
<dbReference type="Proteomes" id="UP000075885">
    <property type="component" value="Unassembled WGS sequence"/>
</dbReference>
<evidence type="ECO:0000313" key="4">
    <source>
        <dbReference type="EnsemblMetazoa" id="AEPI003911-PA"/>
    </source>
</evidence>
<dbReference type="AlphaFoldDB" id="A0A182PAF7"/>
<dbReference type="GO" id="GO:0008270">
    <property type="term" value="F:zinc ion binding"/>
    <property type="evidence" value="ECO:0007669"/>
    <property type="project" value="UniProtKB-KW"/>
</dbReference>
<evidence type="ECO:0008006" key="6">
    <source>
        <dbReference type="Google" id="ProtNLM"/>
    </source>
</evidence>
<evidence type="ECO:0000313" key="5">
    <source>
        <dbReference type="Proteomes" id="UP000075885"/>
    </source>
</evidence>
<dbReference type="InterPro" id="IPR002999">
    <property type="entry name" value="Tudor"/>
</dbReference>
<reference evidence="5" key="1">
    <citation type="submission" date="2013-03" db="EMBL/GenBank/DDBJ databases">
        <title>The Genome Sequence of Anopheles epiroticus epiroticus2.</title>
        <authorList>
            <consortium name="The Broad Institute Genomics Platform"/>
            <person name="Neafsey D.E."/>
            <person name="Howell P."/>
            <person name="Walker B."/>
            <person name="Young S.K."/>
            <person name="Zeng Q."/>
            <person name="Gargeya S."/>
            <person name="Fitzgerald M."/>
            <person name="Haas B."/>
            <person name="Abouelleil A."/>
            <person name="Allen A.W."/>
            <person name="Alvarado L."/>
            <person name="Arachchi H.M."/>
            <person name="Berlin A.M."/>
            <person name="Chapman S.B."/>
            <person name="Gainer-Dewar J."/>
            <person name="Goldberg J."/>
            <person name="Griggs A."/>
            <person name="Gujja S."/>
            <person name="Hansen M."/>
            <person name="Howarth C."/>
            <person name="Imamovic A."/>
            <person name="Ireland A."/>
            <person name="Larimer J."/>
            <person name="McCowan C."/>
            <person name="Murphy C."/>
            <person name="Pearson M."/>
            <person name="Poon T.W."/>
            <person name="Priest M."/>
            <person name="Roberts A."/>
            <person name="Saif S."/>
            <person name="Shea T."/>
            <person name="Sisk P."/>
            <person name="Sykes S."/>
            <person name="Wortman J."/>
            <person name="Nusbaum C."/>
            <person name="Birren B."/>
        </authorList>
    </citation>
    <scope>NUCLEOTIDE SEQUENCE [LARGE SCALE GENOMIC DNA]</scope>
    <source>
        <strain evidence="5">Epiroticus2</strain>
    </source>
</reference>
<keyword evidence="1" id="KW-0862">Zinc</keyword>
<accession>A0A182PAF7</accession>
<dbReference type="InterPro" id="IPR050621">
    <property type="entry name" value="Tudor_domain_containing"/>
</dbReference>
<dbReference type="VEuPathDB" id="VectorBase:AEPI003911"/>
<dbReference type="STRING" id="199890.A0A182PAF7"/>
<dbReference type="InterPro" id="IPR000571">
    <property type="entry name" value="Znf_CCCH"/>
</dbReference>
<dbReference type="SMART" id="SM00333">
    <property type="entry name" value="TUDOR"/>
    <property type="match status" value="1"/>
</dbReference>
<evidence type="ECO:0000259" key="2">
    <source>
        <dbReference type="PROSITE" id="PS50103"/>
    </source>
</evidence>
<name>A0A182PAF7_9DIPT</name>
<dbReference type="EnsemblMetazoa" id="AEPI003911-RA">
    <property type="protein sequence ID" value="AEPI003911-PA"/>
    <property type="gene ID" value="AEPI003911"/>
</dbReference>
<feature type="domain" description="Tudor" evidence="3">
    <location>
        <begin position="415"/>
        <end position="471"/>
    </location>
</feature>
<dbReference type="PANTHER" id="PTHR22948">
    <property type="entry name" value="TUDOR DOMAIN CONTAINING PROTEIN"/>
    <property type="match status" value="1"/>
</dbReference>
<feature type="zinc finger region" description="C3H1-type" evidence="1">
    <location>
        <begin position="308"/>
        <end position="337"/>
    </location>
</feature>
<dbReference type="PROSITE" id="PS50103">
    <property type="entry name" value="ZF_C3H1"/>
    <property type="match status" value="1"/>
</dbReference>
<dbReference type="PROSITE" id="PS50304">
    <property type="entry name" value="TUDOR"/>
    <property type="match status" value="1"/>
</dbReference>
<dbReference type="InterPro" id="IPR035437">
    <property type="entry name" value="SNase_OB-fold_sf"/>
</dbReference>
<keyword evidence="1" id="KW-0479">Metal-binding</keyword>
<proteinExistence type="predicted"/>
<dbReference type="Gene3D" id="2.40.50.90">
    <property type="match status" value="1"/>
</dbReference>
<protein>
    <recommendedName>
        <fullName evidence="6">C3H1-type domain-containing protein</fullName>
    </recommendedName>
</protein>
<keyword evidence="5" id="KW-1185">Reference proteome</keyword>